<evidence type="ECO:0000256" key="5">
    <source>
        <dbReference type="ARBA" id="ARBA00022737"/>
    </source>
</evidence>
<comment type="subcellular location">
    <subcellularLocation>
        <location evidence="2">Nucleus</location>
    </subcellularLocation>
</comment>
<evidence type="ECO:0000313" key="15">
    <source>
        <dbReference type="EMBL" id="CAG8616345.1"/>
    </source>
</evidence>
<evidence type="ECO:0000256" key="12">
    <source>
        <dbReference type="PROSITE-ProRule" id="PRU00042"/>
    </source>
</evidence>
<evidence type="ECO:0000256" key="11">
    <source>
        <dbReference type="ARBA" id="ARBA00023242"/>
    </source>
</evidence>
<dbReference type="SMART" id="SM00355">
    <property type="entry name" value="ZnF_C2H2"/>
    <property type="match status" value="1"/>
</dbReference>
<evidence type="ECO:0000256" key="9">
    <source>
        <dbReference type="ARBA" id="ARBA00023125"/>
    </source>
</evidence>
<dbReference type="Pfam" id="PF00096">
    <property type="entry name" value="zf-C2H2"/>
    <property type="match status" value="1"/>
</dbReference>
<evidence type="ECO:0000256" key="8">
    <source>
        <dbReference type="ARBA" id="ARBA00023015"/>
    </source>
</evidence>
<evidence type="ECO:0000313" key="16">
    <source>
        <dbReference type="Proteomes" id="UP000789831"/>
    </source>
</evidence>
<gene>
    <name evidence="15" type="ORF">AGERDE_LOCUS9849</name>
</gene>
<evidence type="ECO:0000256" key="3">
    <source>
        <dbReference type="ARBA" id="ARBA00006991"/>
    </source>
</evidence>
<evidence type="ECO:0000256" key="2">
    <source>
        <dbReference type="ARBA" id="ARBA00004123"/>
    </source>
</evidence>
<evidence type="ECO:0000256" key="4">
    <source>
        <dbReference type="ARBA" id="ARBA00022723"/>
    </source>
</evidence>
<dbReference type="PROSITE" id="PS00028">
    <property type="entry name" value="ZINC_FINGER_C2H2_1"/>
    <property type="match status" value="1"/>
</dbReference>
<dbReference type="EMBL" id="CAJVPL010002646">
    <property type="protein sequence ID" value="CAG8616345.1"/>
    <property type="molecule type" value="Genomic_DNA"/>
</dbReference>
<keyword evidence="11" id="KW-0539">Nucleus</keyword>
<feature type="non-terminal residue" evidence="15">
    <location>
        <position position="169"/>
    </location>
</feature>
<feature type="region of interest" description="Disordered" evidence="13">
    <location>
        <begin position="69"/>
        <end position="112"/>
    </location>
</feature>
<keyword evidence="8" id="KW-0805">Transcription regulation</keyword>
<comment type="similarity">
    <text evidence="3">Belongs to the krueppel C2H2-type zinc-finger protein family.</text>
</comment>
<proteinExistence type="inferred from homology"/>
<keyword evidence="4" id="KW-0479">Metal-binding</keyword>
<dbReference type="SUPFAM" id="SSF57667">
    <property type="entry name" value="beta-beta-alpha zinc fingers"/>
    <property type="match status" value="1"/>
</dbReference>
<evidence type="ECO:0000259" key="14">
    <source>
        <dbReference type="PROSITE" id="PS50157"/>
    </source>
</evidence>
<evidence type="ECO:0000256" key="7">
    <source>
        <dbReference type="ARBA" id="ARBA00022833"/>
    </source>
</evidence>
<protein>
    <submittedName>
        <fullName evidence="15">11048_t:CDS:1</fullName>
    </submittedName>
</protein>
<dbReference type="Proteomes" id="UP000789831">
    <property type="component" value="Unassembled WGS sequence"/>
</dbReference>
<organism evidence="15 16">
    <name type="scientific">Ambispora gerdemannii</name>
    <dbReference type="NCBI Taxonomy" id="144530"/>
    <lineage>
        <taxon>Eukaryota</taxon>
        <taxon>Fungi</taxon>
        <taxon>Fungi incertae sedis</taxon>
        <taxon>Mucoromycota</taxon>
        <taxon>Glomeromycotina</taxon>
        <taxon>Glomeromycetes</taxon>
        <taxon>Archaeosporales</taxon>
        <taxon>Ambisporaceae</taxon>
        <taxon>Ambispora</taxon>
    </lineage>
</organism>
<dbReference type="GO" id="GO:0008270">
    <property type="term" value="F:zinc ion binding"/>
    <property type="evidence" value="ECO:0007669"/>
    <property type="project" value="UniProtKB-KW"/>
</dbReference>
<dbReference type="OrthoDB" id="10018191at2759"/>
<evidence type="ECO:0000256" key="13">
    <source>
        <dbReference type="SAM" id="MobiDB-lite"/>
    </source>
</evidence>
<accession>A0A9N9CYN5</accession>
<keyword evidence="5" id="KW-0677">Repeat</keyword>
<dbReference type="GO" id="GO:0005634">
    <property type="term" value="C:nucleus"/>
    <property type="evidence" value="ECO:0007669"/>
    <property type="project" value="UniProtKB-SubCell"/>
</dbReference>
<keyword evidence="7" id="KW-0862">Zinc</keyword>
<dbReference type="InterPro" id="IPR036236">
    <property type="entry name" value="Znf_C2H2_sf"/>
</dbReference>
<dbReference type="InterPro" id="IPR013087">
    <property type="entry name" value="Znf_C2H2_type"/>
</dbReference>
<feature type="domain" description="C2H2-type" evidence="14">
    <location>
        <begin position="38"/>
        <end position="65"/>
    </location>
</feature>
<keyword evidence="16" id="KW-1185">Reference proteome</keyword>
<dbReference type="AlphaFoldDB" id="A0A9N9CYN5"/>
<dbReference type="FunFam" id="3.30.160.60:FF:000226">
    <property type="entry name" value="Zinc finger protein 236 variant"/>
    <property type="match status" value="1"/>
</dbReference>
<feature type="compositionally biased region" description="Polar residues" evidence="13">
    <location>
        <begin position="80"/>
        <end position="104"/>
    </location>
</feature>
<dbReference type="Gene3D" id="3.30.160.60">
    <property type="entry name" value="Classic Zinc Finger"/>
    <property type="match status" value="1"/>
</dbReference>
<comment type="function">
    <text evidence="1">May be involved in transcriptional regulation.</text>
</comment>
<evidence type="ECO:0000256" key="6">
    <source>
        <dbReference type="ARBA" id="ARBA00022771"/>
    </source>
</evidence>
<keyword evidence="6 12" id="KW-0863">Zinc-finger</keyword>
<name>A0A9N9CYN5_9GLOM</name>
<dbReference type="PROSITE" id="PS50157">
    <property type="entry name" value="ZINC_FINGER_C2H2_2"/>
    <property type="match status" value="1"/>
</dbReference>
<evidence type="ECO:0000256" key="10">
    <source>
        <dbReference type="ARBA" id="ARBA00023163"/>
    </source>
</evidence>
<reference evidence="15" key="1">
    <citation type="submission" date="2021-06" db="EMBL/GenBank/DDBJ databases">
        <authorList>
            <person name="Kallberg Y."/>
            <person name="Tangrot J."/>
            <person name="Rosling A."/>
        </authorList>
    </citation>
    <scope>NUCLEOTIDE SEQUENCE</scope>
    <source>
        <strain evidence="15">MT106</strain>
    </source>
</reference>
<keyword evidence="9" id="KW-0238">DNA-binding</keyword>
<keyword evidence="10" id="KW-0804">Transcription</keyword>
<evidence type="ECO:0000256" key="1">
    <source>
        <dbReference type="ARBA" id="ARBA00003767"/>
    </source>
</evidence>
<sequence>MSNQIDRNVYEQQYQHVSLSTLFSNLRDSSDDDDVRPHRCSICTRGFVRQEHLNRHMRTHTARHIGTCTSKKLKSGGGDTSSITSNNNKNADTLLVNNSENKSPSALEEASVSRLPEISGECKEQLWTPNNKNDVSFLLIPSLFDAASASRTDRTGRILPKPIENDYLP</sequence>
<comment type="caution">
    <text evidence="15">The sequence shown here is derived from an EMBL/GenBank/DDBJ whole genome shotgun (WGS) entry which is preliminary data.</text>
</comment>
<dbReference type="GO" id="GO:0003677">
    <property type="term" value="F:DNA binding"/>
    <property type="evidence" value="ECO:0007669"/>
    <property type="project" value="UniProtKB-KW"/>
</dbReference>